<evidence type="ECO:0000256" key="1">
    <source>
        <dbReference type="ARBA" id="ARBA00009995"/>
    </source>
</evidence>
<dbReference type="FunFam" id="3.40.50.2000:FF:000050">
    <property type="entry name" value="UDP-glucuronosyltransferase"/>
    <property type="match status" value="1"/>
</dbReference>
<keyword evidence="7" id="KW-1185">Reference proteome</keyword>
<evidence type="ECO:0000256" key="5">
    <source>
        <dbReference type="RuleBase" id="RU362059"/>
    </source>
</evidence>
<dbReference type="Proteomes" id="UP001153636">
    <property type="component" value="Chromosome 11"/>
</dbReference>
<sequence length="515" mass="58130">MNSPILFIFFCFFVNITSGFRVLIVSSLPSRSHYYLSRALVDGLVKAGHDVTFITPFEDKPPPGNGPFKVVNLPNCMAPAPNAVSHNYFQMEQMNPFFIAPLTNDLGEKCVKATFESEDVKKFLQSNQHFDAVIVESLFTDGLAAFACHFNAELITLSPLGAVQWINDVIGNPTPSSYVPNVFLGFSEHMNFWERSQNYLISLITSLSHKFLTYPKHDDLVRKHFPNCPCVEEMNRNVALILSNSHESISPTSPRVPNIVDIGGFHISPTSEKLPVDLQKLLDGAKDGVIYFSLGSHVKPSQMTLEMKHTLIKVLGSLNQTVLWKWDDDSFPEGKPNNIIVKKWFPQQQILAHPNTKLFITQAGLLSLSETIYIGVPILAMPVVADQKSNAARAELLGIGKSLLFSNLNEESFSSVLNEILTNPKYLKTVKHRSKIYKDRPIHPLDLAVYWIEYVIRHKGAPHLRVVGKDLPWYQYYCVDVVSLWIGLSLFPLYIIYKLFSTSCCRNKKKKIKQS</sequence>
<dbReference type="OrthoDB" id="5835829at2759"/>
<accession>A0A9P0CFI8</accession>
<comment type="similarity">
    <text evidence="1 4">Belongs to the UDP-glycosyltransferase family.</text>
</comment>
<dbReference type="SUPFAM" id="SSF53756">
    <property type="entry name" value="UDP-Glycosyltransferase/glycogen phosphorylase"/>
    <property type="match status" value="1"/>
</dbReference>
<reference evidence="6" key="1">
    <citation type="submission" date="2022-01" db="EMBL/GenBank/DDBJ databases">
        <authorList>
            <person name="King R."/>
        </authorList>
    </citation>
    <scope>NUCLEOTIDE SEQUENCE</scope>
</reference>
<evidence type="ECO:0000256" key="4">
    <source>
        <dbReference type="RuleBase" id="RU003718"/>
    </source>
</evidence>
<keyword evidence="3 4" id="KW-0808">Transferase</keyword>
<evidence type="ECO:0000256" key="2">
    <source>
        <dbReference type="ARBA" id="ARBA00022676"/>
    </source>
</evidence>
<feature type="chain" id="PRO_5040544823" description="UDP-glucuronosyltransferase" evidence="5">
    <location>
        <begin position="20"/>
        <end position="515"/>
    </location>
</feature>
<evidence type="ECO:0000313" key="7">
    <source>
        <dbReference type="Proteomes" id="UP001153636"/>
    </source>
</evidence>
<dbReference type="PROSITE" id="PS00375">
    <property type="entry name" value="UDPGT"/>
    <property type="match status" value="1"/>
</dbReference>
<dbReference type="InterPro" id="IPR050271">
    <property type="entry name" value="UDP-glycosyltransferase"/>
</dbReference>
<evidence type="ECO:0000256" key="3">
    <source>
        <dbReference type="ARBA" id="ARBA00022679"/>
    </source>
</evidence>
<feature type="transmembrane region" description="Helical" evidence="5">
    <location>
        <begin position="482"/>
        <end position="500"/>
    </location>
</feature>
<evidence type="ECO:0000313" key="6">
    <source>
        <dbReference type="EMBL" id="CAH1101264.1"/>
    </source>
</evidence>
<protein>
    <recommendedName>
        <fullName evidence="5">UDP-glucuronosyltransferase</fullName>
        <ecNumber evidence="5">2.4.1.17</ecNumber>
    </recommendedName>
</protein>
<dbReference type="InterPro" id="IPR035595">
    <property type="entry name" value="UDP_glycos_trans_CS"/>
</dbReference>
<keyword evidence="2 4" id="KW-0328">Glycosyltransferase</keyword>
<comment type="subcellular location">
    <subcellularLocation>
        <location evidence="5">Membrane</location>
        <topology evidence="5">Single-pass membrane protein</topology>
    </subcellularLocation>
</comment>
<dbReference type="InterPro" id="IPR002213">
    <property type="entry name" value="UDP_glucos_trans"/>
</dbReference>
<proteinExistence type="inferred from homology"/>
<comment type="catalytic activity">
    <reaction evidence="5">
        <text>glucuronate acceptor + UDP-alpha-D-glucuronate = acceptor beta-D-glucuronoside + UDP + H(+)</text>
        <dbReference type="Rhea" id="RHEA:21032"/>
        <dbReference type="ChEBI" id="CHEBI:15378"/>
        <dbReference type="ChEBI" id="CHEBI:58052"/>
        <dbReference type="ChEBI" id="CHEBI:58223"/>
        <dbReference type="ChEBI" id="CHEBI:132367"/>
        <dbReference type="ChEBI" id="CHEBI:132368"/>
        <dbReference type="EC" id="2.4.1.17"/>
    </reaction>
</comment>
<name>A0A9P0CFI8_9CUCU</name>
<keyword evidence="5" id="KW-0812">Transmembrane</keyword>
<dbReference type="Gene3D" id="3.40.50.2000">
    <property type="entry name" value="Glycogen Phosphorylase B"/>
    <property type="match status" value="2"/>
</dbReference>
<dbReference type="Pfam" id="PF00201">
    <property type="entry name" value="UDPGT"/>
    <property type="match status" value="1"/>
</dbReference>
<keyword evidence="5" id="KW-1133">Transmembrane helix</keyword>
<gene>
    <name evidence="6" type="ORF">PSYICH_LOCUS2417</name>
</gene>
<dbReference type="PANTHER" id="PTHR48043:SF159">
    <property type="entry name" value="EG:EG0003.4 PROTEIN-RELATED"/>
    <property type="match status" value="1"/>
</dbReference>
<organism evidence="6 7">
    <name type="scientific">Psylliodes chrysocephalus</name>
    <dbReference type="NCBI Taxonomy" id="3402493"/>
    <lineage>
        <taxon>Eukaryota</taxon>
        <taxon>Metazoa</taxon>
        <taxon>Ecdysozoa</taxon>
        <taxon>Arthropoda</taxon>
        <taxon>Hexapoda</taxon>
        <taxon>Insecta</taxon>
        <taxon>Pterygota</taxon>
        <taxon>Neoptera</taxon>
        <taxon>Endopterygota</taxon>
        <taxon>Coleoptera</taxon>
        <taxon>Polyphaga</taxon>
        <taxon>Cucujiformia</taxon>
        <taxon>Chrysomeloidea</taxon>
        <taxon>Chrysomelidae</taxon>
        <taxon>Galerucinae</taxon>
        <taxon>Alticini</taxon>
        <taxon>Psylliodes</taxon>
    </lineage>
</organism>
<keyword evidence="5" id="KW-0732">Signal</keyword>
<dbReference type="EMBL" id="OV651823">
    <property type="protein sequence ID" value="CAH1101264.1"/>
    <property type="molecule type" value="Genomic_DNA"/>
</dbReference>
<dbReference type="CDD" id="cd03784">
    <property type="entry name" value="GT1_Gtf-like"/>
    <property type="match status" value="1"/>
</dbReference>
<dbReference type="AlphaFoldDB" id="A0A9P0CFI8"/>
<dbReference type="GO" id="GO:0016020">
    <property type="term" value="C:membrane"/>
    <property type="evidence" value="ECO:0007669"/>
    <property type="project" value="UniProtKB-SubCell"/>
</dbReference>
<feature type="signal peptide" evidence="5">
    <location>
        <begin position="1"/>
        <end position="19"/>
    </location>
</feature>
<keyword evidence="5" id="KW-0472">Membrane</keyword>
<dbReference type="EC" id="2.4.1.17" evidence="5"/>
<dbReference type="PANTHER" id="PTHR48043">
    <property type="entry name" value="EG:EG0003.4 PROTEIN-RELATED"/>
    <property type="match status" value="1"/>
</dbReference>
<dbReference type="GO" id="GO:0015020">
    <property type="term" value="F:glucuronosyltransferase activity"/>
    <property type="evidence" value="ECO:0007669"/>
    <property type="project" value="UniProtKB-EC"/>
</dbReference>